<dbReference type="PROSITE" id="PS51892">
    <property type="entry name" value="SUBTILASE"/>
    <property type="match status" value="1"/>
</dbReference>
<feature type="active site" description="Charge relay system" evidence="5">
    <location>
        <position position="389"/>
    </location>
</feature>
<dbReference type="PROSITE" id="PS00137">
    <property type="entry name" value="SUBTILASE_HIS"/>
    <property type="match status" value="1"/>
</dbReference>
<keyword evidence="4 5" id="KW-0720">Serine protease</keyword>
<dbReference type="Pfam" id="PF00082">
    <property type="entry name" value="Peptidase_S8"/>
    <property type="match status" value="1"/>
</dbReference>
<evidence type="ECO:0000256" key="4">
    <source>
        <dbReference type="ARBA" id="ARBA00022825"/>
    </source>
</evidence>
<dbReference type="InterPro" id="IPR023827">
    <property type="entry name" value="Peptidase_S8_Asp-AS"/>
</dbReference>
<evidence type="ECO:0000256" key="5">
    <source>
        <dbReference type="PROSITE-ProRule" id="PRU01240"/>
    </source>
</evidence>
<dbReference type="InterPro" id="IPR015500">
    <property type="entry name" value="Peptidase_S8_subtilisin-rel"/>
</dbReference>
<name>A0ABW8I4F7_9BACI</name>
<proteinExistence type="inferred from homology"/>
<keyword evidence="3 5" id="KW-0378">Hydrolase</keyword>
<dbReference type="EC" id="3.4.-.-" evidence="8"/>
<evidence type="ECO:0000256" key="2">
    <source>
        <dbReference type="ARBA" id="ARBA00022670"/>
    </source>
</evidence>
<dbReference type="CDD" id="cd07487">
    <property type="entry name" value="Peptidases_S8_1"/>
    <property type="match status" value="1"/>
</dbReference>
<dbReference type="RefSeq" id="WP_404313613.1">
    <property type="nucleotide sequence ID" value="NZ_JAUIYO010000001.1"/>
</dbReference>
<feature type="active site" description="Charge relay system" evidence="5">
    <location>
        <position position="157"/>
    </location>
</feature>
<feature type="domain" description="Peptidase S8/S53" evidence="7">
    <location>
        <begin position="148"/>
        <end position="436"/>
    </location>
</feature>
<comment type="similarity">
    <text evidence="1 5 6">Belongs to the peptidase S8 family.</text>
</comment>
<dbReference type="PRINTS" id="PR00723">
    <property type="entry name" value="SUBTILISIN"/>
</dbReference>
<dbReference type="EMBL" id="JAUIYO010000001">
    <property type="protein sequence ID" value="MFK2824109.1"/>
    <property type="molecule type" value="Genomic_DNA"/>
</dbReference>
<feature type="active site" description="Charge relay system" evidence="5">
    <location>
        <position position="189"/>
    </location>
</feature>
<dbReference type="InterPro" id="IPR000209">
    <property type="entry name" value="Peptidase_S8/S53_dom"/>
</dbReference>
<keyword evidence="9" id="KW-1185">Reference proteome</keyword>
<gene>
    <name evidence="8" type="ORF">QYG89_00170</name>
</gene>
<protein>
    <submittedName>
        <fullName evidence="8">S8 family peptidase</fullName>
        <ecNumber evidence="8">3.4.-.-</ecNumber>
    </submittedName>
</protein>
<dbReference type="PROSITE" id="PS00136">
    <property type="entry name" value="SUBTILASE_ASP"/>
    <property type="match status" value="1"/>
</dbReference>
<dbReference type="InterPro" id="IPR023828">
    <property type="entry name" value="Peptidase_S8_Ser-AS"/>
</dbReference>
<evidence type="ECO:0000313" key="9">
    <source>
        <dbReference type="Proteomes" id="UP001619911"/>
    </source>
</evidence>
<accession>A0ABW8I4F7</accession>
<reference evidence="8 9" key="1">
    <citation type="submission" date="2023-07" db="EMBL/GenBank/DDBJ databases">
        <title>Bacillus lucianemedeirus sp. nov, a new species isolated from an immunobiological production facility.</title>
        <authorList>
            <person name="Costa L.V."/>
            <person name="Miranda R.V.S.L."/>
            <person name="Brandao M.L.L."/>
            <person name="Reis C.M.F."/>
            <person name="Frazao A.M."/>
            <person name="Cruz F.V."/>
            <person name="Baio P.V.P."/>
            <person name="Veras J.F.C."/>
            <person name="Ramos J.N."/>
            <person name="Vieira V."/>
        </authorList>
    </citation>
    <scope>NUCLEOTIDE SEQUENCE [LARGE SCALE GENOMIC DNA]</scope>
    <source>
        <strain evidence="8 9">B190/17</strain>
    </source>
</reference>
<evidence type="ECO:0000256" key="1">
    <source>
        <dbReference type="ARBA" id="ARBA00011073"/>
    </source>
</evidence>
<dbReference type="Proteomes" id="UP001619911">
    <property type="component" value="Unassembled WGS sequence"/>
</dbReference>
<dbReference type="InterPro" id="IPR036852">
    <property type="entry name" value="Peptidase_S8/S53_dom_sf"/>
</dbReference>
<keyword evidence="2 5" id="KW-0645">Protease</keyword>
<evidence type="ECO:0000256" key="3">
    <source>
        <dbReference type="ARBA" id="ARBA00022801"/>
    </source>
</evidence>
<comment type="caution">
    <text evidence="8">The sequence shown here is derived from an EMBL/GenBank/DDBJ whole genome shotgun (WGS) entry which is preliminary data.</text>
</comment>
<sequence length="446" mass="49268">MFGYSMIKMVRAHAHKLDRPLREKLLNLYKPFKWTPCFLHKMLEGWMKKTKKLTVIVEFEKSEMAFESALHEVDKVIDRHFKCRIRKKFSLVSCVSVEMTPLALEEMLEHCSCIKKVYLNHEVRALLDVAVPSANAKGVVRNETSLTGEGITIAIIDTGIYPHQDLQGRIIDFVDFINQRTEPYDDNGHGTHCAGDAAGNGSASLERKYAGPAPKANVIGVKVLNKLGSGSLETVMQGIDWCIQYNEDENNKNKIDIISMSLGSSPQSYNKENDDPMVQYVELAWSHGIVVCAAAGNDGPEKQTIASPGISDQIITVGALDDRNTMDTRGDDDVASFSSRGPTPYKVTKPDILAPGVNIVSLRSPNSYLDKIQKSSRVDSNYFVLSGTSMATPICAGIVALILQAKPNASPDEVKEWLKNGTTAWKERDPNVYGAGYIDAERSIPE</sequence>
<dbReference type="PANTHER" id="PTHR43806">
    <property type="entry name" value="PEPTIDASE S8"/>
    <property type="match status" value="1"/>
</dbReference>
<organism evidence="8 9">
    <name type="scientific">Bacillus lumedeiriae</name>
    <dbReference type="NCBI Taxonomy" id="3058829"/>
    <lineage>
        <taxon>Bacteria</taxon>
        <taxon>Bacillati</taxon>
        <taxon>Bacillota</taxon>
        <taxon>Bacilli</taxon>
        <taxon>Bacillales</taxon>
        <taxon>Bacillaceae</taxon>
        <taxon>Bacillus</taxon>
    </lineage>
</organism>
<dbReference type="GO" id="GO:0016787">
    <property type="term" value="F:hydrolase activity"/>
    <property type="evidence" value="ECO:0007669"/>
    <property type="project" value="UniProtKB-KW"/>
</dbReference>
<dbReference type="SUPFAM" id="SSF52743">
    <property type="entry name" value="Subtilisin-like"/>
    <property type="match status" value="1"/>
</dbReference>
<dbReference type="Gene3D" id="3.40.50.200">
    <property type="entry name" value="Peptidase S8/S53 domain"/>
    <property type="match status" value="1"/>
</dbReference>
<dbReference type="PANTHER" id="PTHR43806:SF65">
    <property type="entry name" value="SERINE PROTEASE APRX"/>
    <property type="match status" value="1"/>
</dbReference>
<evidence type="ECO:0000256" key="6">
    <source>
        <dbReference type="RuleBase" id="RU003355"/>
    </source>
</evidence>
<dbReference type="PROSITE" id="PS00138">
    <property type="entry name" value="SUBTILASE_SER"/>
    <property type="match status" value="1"/>
</dbReference>
<evidence type="ECO:0000259" key="7">
    <source>
        <dbReference type="Pfam" id="PF00082"/>
    </source>
</evidence>
<dbReference type="InterPro" id="IPR050131">
    <property type="entry name" value="Peptidase_S8_subtilisin-like"/>
</dbReference>
<dbReference type="InterPro" id="IPR022398">
    <property type="entry name" value="Peptidase_S8_His-AS"/>
</dbReference>
<evidence type="ECO:0000313" key="8">
    <source>
        <dbReference type="EMBL" id="MFK2824109.1"/>
    </source>
</evidence>